<comment type="caution">
    <text evidence="1">The sequence shown here is derived from an EMBL/GenBank/DDBJ whole genome shotgun (WGS) entry which is preliminary data.</text>
</comment>
<gene>
    <name evidence="1" type="ORF">ACFOM8_11635</name>
</gene>
<dbReference type="RefSeq" id="WP_377761514.1">
    <property type="nucleotide sequence ID" value="NZ_JBHRXY010000008.1"/>
</dbReference>
<dbReference type="EMBL" id="JBHRXY010000008">
    <property type="protein sequence ID" value="MFC3630095.1"/>
    <property type="molecule type" value="Genomic_DNA"/>
</dbReference>
<reference evidence="2" key="1">
    <citation type="journal article" date="2019" name="Int. J. Syst. Evol. Microbiol.">
        <title>The Global Catalogue of Microorganisms (GCM) 10K type strain sequencing project: providing services to taxonomists for standard genome sequencing and annotation.</title>
        <authorList>
            <consortium name="The Broad Institute Genomics Platform"/>
            <consortium name="The Broad Institute Genome Sequencing Center for Infectious Disease"/>
            <person name="Wu L."/>
            <person name="Ma J."/>
        </authorList>
    </citation>
    <scope>NUCLEOTIDE SEQUENCE [LARGE SCALE GENOMIC DNA]</scope>
    <source>
        <strain evidence="2">KCTC 42473</strain>
    </source>
</reference>
<evidence type="ECO:0008006" key="3">
    <source>
        <dbReference type="Google" id="ProtNLM"/>
    </source>
</evidence>
<name>A0ABV7U553_9RHOB</name>
<evidence type="ECO:0000313" key="1">
    <source>
        <dbReference type="EMBL" id="MFC3630095.1"/>
    </source>
</evidence>
<organism evidence="1 2">
    <name type="scientific">Paracoccus angustae</name>
    <dbReference type="NCBI Taxonomy" id="1671480"/>
    <lineage>
        <taxon>Bacteria</taxon>
        <taxon>Pseudomonadati</taxon>
        <taxon>Pseudomonadota</taxon>
        <taxon>Alphaproteobacteria</taxon>
        <taxon>Rhodobacterales</taxon>
        <taxon>Paracoccaceae</taxon>
        <taxon>Paracoccus</taxon>
    </lineage>
</organism>
<accession>A0ABV7U553</accession>
<proteinExistence type="predicted"/>
<evidence type="ECO:0000313" key="2">
    <source>
        <dbReference type="Proteomes" id="UP001595539"/>
    </source>
</evidence>
<sequence length="171" mass="19120">MENPKNRKILGVFHWVDSIGWTRGTVVPARFPPPRSAFWQRRLSGEQPGFGAIALQAVSPARRRSSKSPVSLQRRMAAGLPVLELDQRRQKRAHLAQGAGTDTWNRRHSGHTCNAPECRGSRNSTEQAFSELEAHFRQIGARTFAELFDTPREIGGMAAPRKGWNRLRAAG</sequence>
<protein>
    <recommendedName>
        <fullName evidence="3">Transposase</fullName>
    </recommendedName>
</protein>
<dbReference type="Proteomes" id="UP001595539">
    <property type="component" value="Unassembled WGS sequence"/>
</dbReference>
<keyword evidence="2" id="KW-1185">Reference proteome</keyword>